<name>A0A7V4TGI1_9BACT</name>
<proteinExistence type="predicted"/>
<organism evidence="1">
    <name type="scientific">Candidatus Caldatribacterium saccharofermentans</name>
    <dbReference type="NCBI Taxonomy" id="1454753"/>
    <lineage>
        <taxon>Bacteria</taxon>
        <taxon>Pseudomonadati</taxon>
        <taxon>Atribacterota</taxon>
        <taxon>Atribacteria</taxon>
        <taxon>Atribacterales</taxon>
        <taxon>Candidatus Caldatribacteriaceae</taxon>
        <taxon>Candidatus Caldatribacterium</taxon>
    </lineage>
</organism>
<comment type="caution">
    <text evidence="1">The sequence shown here is derived from an EMBL/GenBank/DDBJ whole genome shotgun (WGS) entry which is preliminary data.</text>
</comment>
<dbReference type="InterPro" id="IPR013383">
    <property type="entry name" value="CRISPR-assoc_prot_DxTHG_CS"/>
</dbReference>
<dbReference type="NCBIfam" id="TIGR02221">
    <property type="entry name" value="cas_TM1812"/>
    <property type="match status" value="1"/>
</dbReference>
<dbReference type="EMBL" id="DTIY01000042">
    <property type="protein sequence ID" value="HGY39386.1"/>
    <property type="molecule type" value="Genomic_DNA"/>
</dbReference>
<dbReference type="InterPro" id="IPR013409">
    <property type="entry name" value="CRISPR-assoc_prot_Crn3/Csx3"/>
</dbReference>
<dbReference type="InterPro" id="IPR011742">
    <property type="entry name" value="CRISPR-assoc_prot_TM1812"/>
</dbReference>
<reference evidence="1" key="1">
    <citation type="journal article" date="2020" name="mSystems">
        <title>Genome- and Community-Level Interaction Insights into Carbon Utilization and Element Cycling Functions of Hydrothermarchaeota in Hydrothermal Sediment.</title>
        <authorList>
            <person name="Zhou Z."/>
            <person name="Liu Y."/>
            <person name="Xu W."/>
            <person name="Pan J."/>
            <person name="Luo Z.H."/>
            <person name="Li M."/>
        </authorList>
    </citation>
    <scope>NUCLEOTIDE SEQUENCE [LARGE SCALE GENOMIC DNA]</scope>
    <source>
        <strain evidence="1">SpSt-82</strain>
    </source>
</reference>
<dbReference type="NCBIfam" id="TIGR02549">
    <property type="entry name" value="CRISPR_DxTHG"/>
    <property type="match status" value="1"/>
</dbReference>
<sequence length="492" mass="55045">MKALSFLGRGNYQTVTYVFGERSCTTSLFPEALARMFPLERLFLFVTEEARKSQGFLELRERLGDLLEAVTIPEGKSEEELWEIFARCAACLKEGDSVVLDITHAFRSLPLIVFTVSAYLRKVMKVEVQHILYGAYEARVPRREPPQPEDCVPVFDLAVLLDLLDWLSGVEAFLARSEAGILAEKLRITHDRLNRSGTVNGEKPRKIKRVAGKLEELSKALHLSRPLDVMEIASLLLPELEEAKAELSRWARPFAVVLEKVAQEVGRLAEEHPRSLSEESLGRQLELIEHYLEKGLVVQAVLLAREWVVSWACLKDGQDFWLNRKYREGVESILGGMAQQARDRKALSGQKSWMTDALAREWGWLTQLRNDIAHCGMSVSAKGAQSIESKAKVIPGKLRAILASVPGVSPSQEPKVVNLETLYDGVAKLELLPQYLEKARELAGEGCDVVLTGQAPVWLYLAVAHALHGKARRLYYSSPVTGEVLIFDHAAL</sequence>
<dbReference type="Pfam" id="PF09620">
    <property type="entry name" value="Cas_csx3"/>
    <property type="match status" value="1"/>
</dbReference>
<gene>
    <name evidence="1" type="ORF">ENW11_06255</name>
</gene>
<accession>A0A7V4TGI1</accession>
<protein>
    <submittedName>
        <fullName evidence="1">TIGR02221 family CRISPR-associated protein</fullName>
    </submittedName>
</protein>
<dbReference type="CDD" id="cd09732">
    <property type="entry name" value="Csx1_III-U"/>
    <property type="match status" value="1"/>
</dbReference>
<dbReference type="RefSeq" id="WP_017873333.1">
    <property type="nucleotide sequence ID" value="NZ_CP187957.1"/>
</dbReference>
<evidence type="ECO:0000313" key="1">
    <source>
        <dbReference type="EMBL" id="HGY39386.1"/>
    </source>
</evidence>
<dbReference type="AlphaFoldDB" id="A0A7V4TGI1"/>